<dbReference type="InterPro" id="IPR011701">
    <property type="entry name" value="MFS"/>
</dbReference>
<keyword evidence="2 5" id="KW-0812">Transmembrane</keyword>
<protein>
    <submittedName>
        <fullName evidence="7">MFS transporter</fullName>
    </submittedName>
    <submittedName>
        <fullName evidence="8">Sugar phosphate permease</fullName>
    </submittedName>
</protein>
<dbReference type="PANTHER" id="PTHR43184">
    <property type="entry name" value="MAJOR FACILITATOR SUPERFAMILY TRANSPORTER 16, ISOFORM B"/>
    <property type="match status" value="1"/>
</dbReference>
<reference evidence="8" key="3">
    <citation type="submission" date="2017-02" db="EMBL/GenBank/DDBJ databases">
        <authorList>
            <person name="Peterson S.W."/>
        </authorList>
    </citation>
    <scope>NUCLEOTIDE SEQUENCE [LARGE SCALE GENOMIC DNA]</scope>
    <source>
        <strain evidence="8">VKM Ac-2052</strain>
    </source>
</reference>
<organism evidence="8 10">
    <name type="scientific">Agreia bicolorata</name>
    <dbReference type="NCBI Taxonomy" id="110935"/>
    <lineage>
        <taxon>Bacteria</taxon>
        <taxon>Bacillati</taxon>
        <taxon>Actinomycetota</taxon>
        <taxon>Actinomycetes</taxon>
        <taxon>Micrococcales</taxon>
        <taxon>Microbacteriaceae</taxon>
        <taxon>Agreia</taxon>
    </lineage>
</organism>
<sequence>MPKSVHVGSSLDRRLMLIWGAGVLAYIVSIVNRTSLSAVGTEASARFHADASTLAIFAVLQLLVYGAMQIPVGLLLDRFGSRRVMTVGMLVMASGQLVMALTPDVHIAIAARVLLGAGDAAIFPSILRVIAAWFPVKRAPIVIQLTGLLGQFGQIVSVIPLAALLHATNWPTAFVSLAGVGALAGILTFAVVRNEPEKTGAITVVTSRPDLRQGFVDAWKHPGTRLAFWSHFSTPFAGNAFALLWGYPFLIEGLGLSVQLASLVFTFYVLVGLVLGPLVGAASARHPLRRSWIVLTVVAAQAALWAVVILWPGAAPLPVIFALAAALCAGGPGSMIAFDLTRAHNPAQRLGTATGIVNGGGFLASVIAILFIGIAMDVQGAGTPATYSLAAFKIAFLVQFPIWAVGVIALLRERRRTRAVMAARGIHLPRIRDVITRRR</sequence>
<dbReference type="CDD" id="cd06174">
    <property type="entry name" value="MFS"/>
    <property type="match status" value="1"/>
</dbReference>
<evidence type="ECO:0000259" key="6">
    <source>
        <dbReference type="PROSITE" id="PS50850"/>
    </source>
</evidence>
<reference evidence="7 9" key="1">
    <citation type="journal article" date="2001" name="Int. J. Syst. Evol. Microbiol.">
        <title>Agreia bicolorata gen. nov., sp. nov., to accommodate actinobacteria isolated from narrow reed grass infected by the nematode Heteroanguina graminophila.</title>
        <authorList>
            <person name="Evtushenko L.I."/>
            <person name="Dorofeeva L.V."/>
            <person name="Dobrovolskaya T.G."/>
            <person name="Streshinskaya G.M."/>
            <person name="Subbotin S.A."/>
            <person name="Tiedje J.M."/>
        </authorList>
    </citation>
    <scope>NUCLEOTIDE SEQUENCE [LARGE SCALE GENOMIC DNA]</scope>
    <source>
        <strain evidence="7 9">VKM Ac-1804</strain>
    </source>
</reference>
<dbReference type="InterPro" id="IPR036259">
    <property type="entry name" value="MFS_trans_sf"/>
</dbReference>
<dbReference type="PROSITE" id="PS50850">
    <property type="entry name" value="MFS"/>
    <property type="match status" value="1"/>
</dbReference>
<feature type="transmembrane region" description="Helical" evidence="5">
    <location>
        <begin position="15"/>
        <end position="34"/>
    </location>
</feature>
<evidence type="ECO:0000256" key="4">
    <source>
        <dbReference type="ARBA" id="ARBA00023136"/>
    </source>
</evidence>
<dbReference type="EMBL" id="JYFC01000006">
    <property type="protein sequence ID" value="KJC63535.1"/>
    <property type="molecule type" value="Genomic_DNA"/>
</dbReference>
<feature type="transmembrane region" description="Helical" evidence="5">
    <location>
        <begin position="142"/>
        <end position="167"/>
    </location>
</feature>
<evidence type="ECO:0000313" key="7">
    <source>
        <dbReference type="EMBL" id="KJC63535.1"/>
    </source>
</evidence>
<evidence type="ECO:0000256" key="2">
    <source>
        <dbReference type="ARBA" id="ARBA00022692"/>
    </source>
</evidence>
<evidence type="ECO:0000256" key="1">
    <source>
        <dbReference type="ARBA" id="ARBA00004651"/>
    </source>
</evidence>
<dbReference type="GO" id="GO:0005886">
    <property type="term" value="C:plasma membrane"/>
    <property type="evidence" value="ECO:0007669"/>
    <property type="project" value="UniProtKB-SubCell"/>
</dbReference>
<feature type="transmembrane region" description="Helical" evidence="5">
    <location>
        <begin position="54"/>
        <end position="76"/>
    </location>
</feature>
<evidence type="ECO:0000313" key="8">
    <source>
        <dbReference type="EMBL" id="SKA80663.1"/>
    </source>
</evidence>
<evidence type="ECO:0000313" key="9">
    <source>
        <dbReference type="Proteomes" id="UP000032503"/>
    </source>
</evidence>
<feature type="transmembrane region" description="Helical" evidence="5">
    <location>
        <begin position="292"/>
        <end position="311"/>
    </location>
</feature>
<feature type="transmembrane region" description="Helical" evidence="5">
    <location>
        <begin position="387"/>
        <end position="411"/>
    </location>
</feature>
<dbReference type="GO" id="GO:0022857">
    <property type="term" value="F:transmembrane transporter activity"/>
    <property type="evidence" value="ECO:0007669"/>
    <property type="project" value="InterPro"/>
</dbReference>
<feature type="transmembrane region" description="Helical" evidence="5">
    <location>
        <begin position="317"/>
        <end position="338"/>
    </location>
</feature>
<feature type="transmembrane region" description="Helical" evidence="5">
    <location>
        <begin position="226"/>
        <end position="247"/>
    </location>
</feature>
<dbReference type="SUPFAM" id="SSF103473">
    <property type="entry name" value="MFS general substrate transporter"/>
    <property type="match status" value="1"/>
</dbReference>
<feature type="transmembrane region" description="Helical" evidence="5">
    <location>
        <begin position="173"/>
        <end position="192"/>
    </location>
</feature>
<feature type="domain" description="Major facilitator superfamily (MFS) profile" evidence="6">
    <location>
        <begin position="18"/>
        <end position="418"/>
    </location>
</feature>
<proteinExistence type="predicted"/>
<accession>A0A1T4WTH2</accession>
<evidence type="ECO:0000256" key="3">
    <source>
        <dbReference type="ARBA" id="ARBA00022989"/>
    </source>
</evidence>
<dbReference type="Pfam" id="PF07690">
    <property type="entry name" value="MFS_1"/>
    <property type="match status" value="1"/>
</dbReference>
<name>A0A1T4WTH2_9MICO</name>
<comment type="subcellular location">
    <subcellularLocation>
        <location evidence="1">Cell membrane</location>
        <topology evidence="1">Multi-pass membrane protein</topology>
    </subcellularLocation>
</comment>
<keyword evidence="9" id="KW-1185">Reference proteome</keyword>
<feature type="transmembrane region" description="Helical" evidence="5">
    <location>
        <begin position="350"/>
        <end position="375"/>
    </location>
</feature>
<dbReference type="Proteomes" id="UP000189735">
    <property type="component" value="Unassembled WGS sequence"/>
</dbReference>
<feature type="transmembrane region" description="Helical" evidence="5">
    <location>
        <begin position="259"/>
        <end position="280"/>
    </location>
</feature>
<evidence type="ECO:0000313" key="10">
    <source>
        <dbReference type="Proteomes" id="UP000189735"/>
    </source>
</evidence>
<dbReference type="RefSeq" id="WP_044442428.1">
    <property type="nucleotide sequence ID" value="NZ_FUYG01000001.1"/>
</dbReference>
<evidence type="ECO:0000256" key="5">
    <source>
        <dbReference type="SAM" id="Phobius"/>
    </source>
</evidence>
<dbReference type="Gene3D" id="1.20.1250.20">
    <property type="entry name" value="MFS general substrate transporter like domains"/>
    <property type="match status" value="2"/>
</dbReference>
<keyword evidence="4 5" id="KW-0472">Membrane</keyword>
<gene>
    <name evidence="8" type="ORF">SAMN06295879_0226</name>
    <name evidence="7" type="ORF">TZ00_13295</name>
</gene>
<dbReference type="PANTHER" id="PTHR43184:SF12">
    <property type="entry name" value="SUGAR PHOSPHATE EXCHANGER 3"/>
    <property type="match status" value="1"/>
</dbReference>
<dbReference type="AlphaFoldDB" id="A0A1T4WTH2"/>
<keyword evidence="3 5" id="KW-1133">Transmembrane helix</keyword>
<dbReference type="Proteomes" id="UP000032503">
    <property type="component" value="Unassembled WGS sequence"/>
</dbReference>
<reference evidence="7" key="2">
    <citation type="submission" date="2015-02" db="EMBL/GenBank/DDBJ databases">
        <authorList>
            <person name="Vasilyev I.Y."/>
            <person name="Siniagina M.N."/>
            <person name="Malanin S.Y."/>
            <person name="Boulygina E.A."/>
            <person name="Grygoryeva T.V."/>
            <person name="Yarullina D.R."/>
            <person name="Ilinskaya O.N."/>
        </authorList>
    </citation>
    <scope>NUCLEOTIDE SEQUENCE</scope>
    <source>
        <strain evidence="7">VKM Ac-1804</strain>
    </source>
</reference>
<feature type="transmembrane region" description="Helical" evidence="5">
    <location>
        <begin position="107"/>
        <end position="130"/>
    </location>
</feature>
<reference evidence="10" key="4">
    <citation type="submission" date="2017-02" db="EMBL/GenBank/DDBJ databases">
        <authorList>
            <person name="Varghese N."/>
            <person name="Submissions S."/>
        </authorList>
    </citation>
    <scope>NUCLEOTIDE SEQUENCE [LARGE SCALE GENOMIC DNA]</scope>
    <source>
        <strain evidence="10">VKM Ac-2052</strain>
    </source>
</reference>
<dbReference type="EMBL" id="FUYG01000001">
    <property type="protein sequence ID" value="SKA80663.1"/>
    <property type="molecule type" value="Genomic_DNA"/>
</dbReference>
<dbReference type="InterPro" id="IPR020846">
    <property type="entry name" value="MFS_dom"/>
</dbReference>